<organism evidence="2 3">
    <name type="scientific">Aduncisulcus paluster</name>
    <dbReference type="NCBI Taxonomy" id="2918883"/>
    <lineage>
        <taxon>Eukaryota</taxon>
        <taxon>Metamonada</taxon>
        <taxon>Carpediemonas-like organisms</taxon>
        <taxon>Aduncisulcus</taxon>
    </lineage>
</organism>
<evidence type="ECO:0000313" key="3">
    <source>
        <dbReference type="Proteomes" id="UP001057375"/>
    </source>
</evidence>
<protein>
    <submittedName>
        <fullName evidence="2">Uncharacterized protein</fullName>
    </submittedName>
</protein>
<reference evidence="2" key="1">
    <citation type="submission" date="2022-03" db="EMBL/GenBank/DDBJ databases">
        <title>Draft genome sequence of Aduncisulcus paluster, a free-living microaerophilic Fornicata.</title>
        <authorList>
            <person name="Yuyama I."/>
            <person name="Kume K."/>
            <person name="Tamura T."/>
            <person name="Inagaki Y."/>
            <person name="Hashimoto T."/>
        </authorList>
    </citation>
    <scope>NUCLEOTIDE SEQUENCE</scope>
    <source>
        <strain evidence="2">NY0171</strain>
    </source>
</reference>
<name>A0ABQ5KKE6_9EUKA</name>
<accession>A0ABQ5KKE6</accession>
<proteinExistence type="predicted"/>
<dbReference type="EMBL" id="BQXS01010106">
    <property type="protein sequence ID" value="GKT32987.1"/>
    <property type="molecule type" value="Genomic_DNA"/>
</dbReference>
<feature type="compositionally biased region" description="Basic residues" evidence="1">
    <location>
        <begin position="214"/>
        <end position="223"/>
    </location>
</feature>
<sequence>MNRCLVRSSRYSCFLSNNGYVSMCTHYGVGLYHTTNLSSLDSDAFLEYFISSKKFFGQKETYAPKTKHIIPAHRCSDALKTACFVVGESTQDGLFLDTCLINIKGYDVPCIVGLSQYGTVAIASSEDKLFRLDSVPIPIPKKKEGFQIQSSTACFVVGESTQDGLFFDTCLINIKGYDVPCIVGLSQYGTVAIASSEDKLFRLDSVPIPIPKKKKVSRSKARSSSKSSPKKDDENEIDNEILFPPYTPVVTHISGYNEYLFLVCSNNVLYVLKPSIDSTLSVELIFYFILPAPLTAITPLKGPIPGLILFPLKLTKMGKRRRKGEPDESVPSEKHASFRAINLLDSSCPPSFSPRVVAIDWCKLDGKDCIAYCLPMGTIVIMDNKSRMFNLSFKKADATEQRTASEWLGMDRVKDMPAGVPLPLYLESLRESGEIVIGECEEGHSESVKNFQFFSPLFQPSSFPIFVDISVTAAGDVFALTESGIMIHTHVLTPSIVILHSILPNPFCLCICDGLVKEGQDKPSDRCFCKSGNVSKHMMRMNGDMVDVLKDIQSKHQDGSIGCKHSDVFDSFLPSFSVMSDHIGICILSPHPLLVTAVTLRISPVRDTLSKMECSTMGVWGYGGIGRGEQDGSEKSKEEEGEKDEEEEGDERFPKDMAIWKFPHFHVPSLLSRIRSLETCEYGRVMSMNVSSQEKEALDELLSYWFEKKLISEIAMKTAKRVFEVKKKDKKVVKYKKGTEFTDVEGVEDASHELWCIHCDEGWKEAKRCPTCNDSLVSYQTYLITEK</sequence>
<feature type="region of interest" description="Disordered" evidence="1">
    <location>
        <begin position="623"/>
        <end position="651"/>
    </location>
</feature>
<gene>
    <name evidence="2" type="ORF">ADUPG1_007019</name>
</gene>
<feature type="compositionally biased region" description="Basic and acidic residues" evidence="1">
    <location>
        <begin position="628"/>
        <end position="640"/>
    </location>
</feature>
<feature type="region of interest" description="Disordered" evidence="1">
    <location>
        <begin position="214"/>
        <end position="235"/>
    </location>
</feature>
<evidence type="ECO:0000313" key="2">
    <source>
        <dbReference type="EMBL" id="GKT32987.1"/>
    </source>
</evidence>
<feature type="compositionally biased region" description="Acidic residues" evidence="1">
    <location>
        <begin position="641"/>
        <end position="650"/>
    </location>
</feature>
<comment type="caution">
    <text evidence="2">The sequence shown here is derived from an EMBL/GenBank/DDBJ whole genome shotgun (WGS) entry which is preliminary data.</text>
</comment>
<dbReference type="Proteomes" id="UP001057375">
    <property type="component" value="Unassembled WGS sequence"/>
</dbReference>
<evidence type="ECO:0000256" key="1">
    <source>
        <dbReference type="SAM" id="MobiDB-lite"/>
    </source>
</evidence>
<keyword evidence="3" id="KW-1185">Reference proteome</keyword>